<feature type="region of interest" description="Disordered" evidence="7">
    <location>
        <begin position="1"/>
        <end position="29"/>
    </location>
</feature>
<protein>
    <submittedName>
        <fullName evidence="10">MHS family MFS transporter</fullName>
    </submittedName>
</protein>
<dbReference type="GO" id="GO:0005886">
    <property type="term" value="C:plasma membrane"/>
    <property type="evidence" value="ECO:0007669"/>
    <property type="project" value="UniProtKB-SubCell"/>
</dbReference>
<organism evidence="10 11">
    <name type="scientific">Arthrobacter echini</name>
    <dbReference type="NCBI Taxonomy" id="1529066"/>
    <lineage>
        <taxon>Bacteria</taxon>
        <taxon>Bacillati</taxon>
        <taxon>Actinomycetota</taxon>
        <taxon>Actinomycetes</taxon>
        <taxon>Micrococcales</taxon>
        <taxon>Micrococcaceae</taxon>
        <taxon>Arthrobacter</taxon>
    </lineage>
</organism>
<feature type="transmembrane region" description="Helical" evidence="8">
    <location>
        <begin position="296"/>
        <end position="318"/>
    </location>
</feature>
<keyword evidence="6 8" id="KW-0472">Membrane</keyword>
<dbReference type="SUPFAM" id="SSF103473">
    <property type="entry name" value="MFS general substrate transporter"/>
    <property type="match status" value="1"/>
</dbReference>
<evidence type="ECO:0000259" key="9">
    <source>
        <dbReference type="PROSITE" id="PS50850"/>
    </source>
</evidence>
<dbReference type="Proteomes" id="UP000305233">
    <property type="component" value="Unassembled WGS sequence"/>
</dbReference>
<evidence type="ECO:0000256" key="8">
    <source>
        <dbReference type="SAM" id="Phobius"/>
    </source>
</evidence>
<dbReference type="PANTHER" id="PTHR43045">
    <property type="entry name" value="SHIKIMATE TRANSPORTER"/>
    <property type="match status" value="1"/>
</dbReference>
<name>A0A4S5EA13_9MICC</name>
<feature type="transmembrane region" description="Helical" evidence="8">
    <location>
        <begin position="209"/>
        <end position="228"/>
    </location>
</feature>
<feature type="transmembrane region" description="Helical" evidence="8">
    <location>
        <begin position="46"/>
        <end position="65"/>
    </location>
</feature>
<keyword evidence="11" id="KW-1185">Reference proteome</keyword>
<dbReference type="CDD" id="cd17369">
    <property type="entry name" value="MFS_ShiA_like"/>
    <property type="match status" value="1"/>
</dbReference>
<feature type="transmembrane region" description="Helical" evidence="8">
    <location>
        <begin position="382"/>
        <end position="404"/>
    </location>
</feature>
<accession>A0A4S5EA13</accession>
<dbReference type="OrthoDB" id="8953821at2"/>
<dbReference type="EMBL" id="SSWH01000001">
    <property type="protein sequence ID" value="THJ68423.1"/>
    <property type="molecule type" value="Genomic_DNA"/>
</dbReference>
<keyword evidence="3" id="KW-1003">Cell membrane</keyword>
<keyword evidence="5 8" id="KW-1133">Transmembrane helix</keyword>
<comment type="subcellular location">
    <subcellularLocation>
        <location evidence="1">Cell membrane</location>
        <topology evidence="1">Multi-pass membrane protein</topology>
    </subcellularLocation>
</comment>
<evidence type="ECO:0000256" key="1">
    <source>
        <dbReference type="ARBA" id="ARBA00004651"/>
    </source>
</evidence>
<feature type="transmembrane region" description="Helical" evidence="8">
    <location>
        <begin position="170"/>
        <end position="197"/>
    </location>
</feature>
<dbReference type="InterPro" id="IPR005829">
    <property type="entry name" value="Sugar_transporter_CS"/>
</dbReference>
<keyword evidence="4 8" id="KW-0812">Transmembrane</keyword>
<feature type="transmembrane region" description="Helical" evidence="8">
    <location>
        <begin position="130"/>
        <end position="149"/>
    </location>
</feature>
<feature type="domain" description="Major facilitator superfamily (MFS) profile" evidence="9">
    <location>
        <begin position="33"/>
        <end position="445"/>
    </location>
</feature>
<evidence type="ECO:0000256" key="3">
    <source>
        <dbReference type="ARBA" id="ARBA00022475"/>
    </source>
</evidence>
<dbReference type="Pfam" id="PF07690">
    <property type="entry name" value="MFS_1"/>
    <property type="match status" value="1"/>
</dbReference>
<dbReference type="AlphaFoldDB" id="A0A4S5EA13"/>
<dbReference type="PROSITE" id="PS00217">
    <property type="entry name" value="SUGAR_TRANSPORT_2"/>
    <property type="match status" value="1"/>
</dbReference>
<feature type="compositionally biased region" description="Basic and acidic residues" evidence="7">
    <location>
        <begin position="1"/>
        <end position="10"/>
    </location>
</feature>
<dbReference type="Gene3D" id="1.20.1250.20">
    <property type="entry name" value="MFS general substrate transporter like domains"/>
    <property type="match status" value="2"/>
</dbReference>
<evidence type="ECO:0000313" key="11">
    <source>
        <dbReference type="Proteomes" id="UP000305233"/>
    </source>
</evidence>
<feature type="transmembrane region" description="Helical" evidence="8">
    <location>
        <begin position="106"/>
        <end position="124"/>
    </location>
</feature>
<reference evidence="10 11" key="1">
    <citation type="submission" date="2019-04" db="EMBL/GenBank/DDBJ databases">
        <authorList>
            <person name="Liu Q."/>
            <person name="Xin Y.-H."/>
        </authorList>
    </citation>
    <scope>NUCLEOTIDE SEQUENCE [LARGE SCALE GENOMIC DNA]</scope>
    <source>
        <strain evidence="10 11">AM23</strain>
    </source>
</reference>
<proteinExistence type="predicted"/>
<evidence type="ECO:0000256" key="5">
    <source>
        <dbReference type="ARBA" id="ARBA00022989"/>
    </source>
</evidence>
<feature type="transmembrane region" description="Helical" evidence="8">
    <location>
        <begin position="257"/>
        <end position="276"/>
    </location>
</feature>
<evidence type="ECO:0000256" key="2">
    <source>
        <dbReference type="ARBA" id="ARBA00022448"/>
    </source>
</evidence>
<feature type="transmembrane region" description="Helical" evidence="8">
    <location>
        <begin position="71"/>
        <end position="94"/>
    </location>
</feature>
<comment type="caution">
    <text evidence="10">The sequence shown here is derived from an EMBL/GenBank/DDBJ whole genome shotgun (WGS) entry which is preliminary data.</text>
</comment>
<gene>
    <name evidence="10" type="ORF">E8P82_00435</name>
</gene>
<keyword evidence="2" id="KW-0813">Transport</keyword>
<evidence type="ECO:0000256" key="7">
    <source>
        <dbReference type="SAM" id="MobiDB-lite"/>
    </source>
</evidence>
<feature type="transmembrane region" description="Helical" evidence="8">
    <location>
        <begin position="350"/>
        <end position="370"/>
    </location>
</feature>
<evidence type="ECO:0000256" key="6">
    <source>
        <dbReference type="ARBA" id="ARBA00023136"/>
    </source>
</evidence>
<dbReference type="InterPro" id="IPR020846">
    <property type="entry name" value="MFS_dom"/>
</dbReference>
<dbReference type="InterPro" id="IPR036259">
    <property type="entry name" value="MFS_trans_sf"/>
</dbReference>
<dbReference type="PANTHER" id="PTHR43045:SF1">
    <property type="entry name" value="SHIKIMATE TRANSPORTER"/>
    <property type="match status" value="1"/>
</dbReference>
<evidence type="ECO:0000256" key="4">
    <source>
        <dbReference type="ARBA" id="ARBA00022692"/>
    </source>
</evidence>
<dbReference type="InterPro" id="IPR011701">
    <property type="entry name" value="MFS"/>
</dbReference>
<feature type="transmembrane region" description="Helical" evidence="8">
    <location>
        <begin position="416"/>
        <end position="438"/>
    </location>
</feature>
<feature type="transmembrane region" description="Helical" evidence="8">
    <location>
        <begin position="325"/>
        <end position="344"/>
    </location>
</feature>
<sequence length="455" mass="47579">MAPHRGREDNISVPSTIQQPQPPASTPRTARRVAGASFVGTSLESYDFYVFGTAAALVFNTVFFAEQDPLAGTLSAFLVFAMGFVARPLGAIIFGHLGDRIGRKRTLILTITVMGLATGTVGLLPDYAAIGIWAPIILTVLRLLQGLSLGGEWGGSILIATEHSDPRKRALYASIPQLGSPVGTMLVSAVFLVLTIAAPEAMTTWGWRIPFLLAFPFLAIAIYLRVAIDETPVFRSTSQARALARVPFLEVLKSQPVAILVAIASAVLGVGSYFLLVTYTQAYGTDTLGLSRETVLNAALVGSVLQLITIPAFGYLAVRIGSAKVVAGGALGTALIAFPLYWVISIATEPVYIAAIILGGILPTASWAALGGLMADIFEPATAFTALSFAYSIAAIIAGFAPSITQSFGIATDGAWWHPGVVLAVMSLVTLIGALGAVSLRSRTAAPAHVPTRAA</sequence>
<evidence type="ECO:0000313" key="10">
    <source>
        <dbReference type="EMBL" id="THJ68423.1"/>
    </source>
</evidence>
<dbReference type="PROSITE" id="PS50850">
    <property type="entry name" value="MFS"/>
    <property type="match status" value="1"/>
</dbReference>
<dbReference type="GO" id="GO:0022857">
    <property type="term" value="F:transmembrane transporter activity"/>
    <property type="evidence" value="ECO:0007669"/>
    <property type="project" value="InterPro"/>
</dbReference>